<dbReference type="RefSeq" id="WP_336472381.1">
    <property type="nucleotide sequence ID" value="NZ_JBAWSX010000005.1"/>
</dbReference>
<feature type="chain" id="PRO_5046709444" evidence="1">
    <location>
        <begin position="23"/>
        <end position="69"/>
    </location>
</feature>
<dbReference type="EMBL" id="JBAWSX010000005">
    <property type="protein sequence ID" value="MEI4801727.1"/>
    <property type="molecule type" value="Genomic_DNA"/>
</dbReference>
<sequence>MKAKKLVTLALPIMLISGVGCSKDNAEKKKTDNLQVAVDYKTPILDLSKALESKLSTEELKELLMNAKV</sequence>
<feature type="signal peptide" evidence="1">
    <location>
        <begin position="1"/>
        <end position="22"/>
    </location>
</feature>
<name>A0ABU8FGB6_9BACI</name>
<keyword evidence="3" id="KW-1185">Reference proteome</keyword>
<gene>
    <name evidence="2" type="ORF">WAZ07_10370</name>
</gene>
<protein>
    <submittedName>
        <fullName evidence="2">Uncharacterized protein</fullName>
    </submittedName>
</protein>
<evidence type="ECO:0000313" key="2">
    <source>
        <dbReference type="EMBL" id="MEI4801727.1"/>
    </source>
</evidence>
<organism evidence="2 3">
    <name type="scientific">Bacillus bruguierae</name>
    <dbReference type="NCBI Taxonomy" id="3127667"/>
    <lineage>
        <taxon>Bacteria</taxon>
        <taxon>Bacillati</taxon>
        <taxon>Bacillota</taxon>
        <taxon>Bacilli</taxon>
        <taxon>Bacillales</taxon>
        <taxon>Bacillaceae</taxon>
        <taxon>Bacillus</taxon>
    </lineage>
</organism>
<keyword evidence="1" id="KW-0732">Signal</keyword>
<reference evidence="2 3" key="1">
    <citation type="submission" date="2024-01" db="EMBL/GenBank/DDBJ databases">
        <title>Seven novel Bacillus-like species.</title>
        <authorList>
            <person name="Liu G."/>
        </authorList>
    </citation>
    <scope>NUCLEOTIDE SEQUENCE [LARGE SCALE GENOMIC DNA]</scope>
    <source>
        <strain evidence="2 3">FJAT-51639</strain>
    </source>
</reference>
<comment type="caution">
    <text evidence="2">The sequence shown here is derived from an EMBL/GenBank/DDBJ whole genome shotgun (WGS) entry which is preliminary data.</text>
</comment>
<dbReference type="PROSITE" id="PS51257">
    <property type="entry name" value="PROKAR_LIPOPROTEIN"/>
    <property type="match status" value="1"/>
</dbReference>
<accession>A0ABU8FGB6</accession>
<evidence type="ECO:0000313" key="3">
    <source>
        <dbReference type="Proteomes" id="UP001372526"/>
    </source>
</evidence>
<proteinExistence type="predicted"/>
<evidence type="ECO:0000256" key="1">
    <source>
        <dbReference type="SAM" id="SignalP"/>
    </source>
</evidence>
<dbReference type="Proteomes" id="UP001372526">
    <property type="component" value="Unassembled WGS sequence"/>
</dbReference>